<name>A0A9P8SGT8_9HYPO</name>
<keyword evidence="3" id="KW-1185">Reference proteome</keyword>
<reference evidence="2" key="1">
    <citation type="submission" date="2021-09" db="EMBL/GenBank/DDBJ databases">
        <title>A high-quality genome of the endoparasitic fungus Hirsutella rhossiliensis with a comparison of Hirsutella genomes reveals transposable elements contributing to genome size variation.</title>
        <authorList>
            <person name="Lin R."/>
            <person name="Jiao Y."/>
            <person name="Sun X."/>
            <person name="Ling J."/>
            <person name="Xie B."/>
            <person name="Cheng X."/>
        </authorList>
    </citation>
    <scope>NUCLEOTIDE SEQUENCE</scope>
    <source>
        <strain evidence="2">HR02</strain>
    </source>
</reference>
<accession>A0A9P8SGT8</accession>
<dbReference type="AlphaFoldDB" id="A0A9P8SGT8"/>
<comment type="caution">
    <text evidence="2">The sequence shown here is derived from an EMBL/GenBank/DDBJ whole genome shotgun (WGS) entry which is preliminary data.</text>
</comment>
<dbReference type="OrthoDB" id="4928267at2759"/>
<feature type="compositionally biased region" description="Basic and acidic residues" evidence="1">
    <location>
        <begin position="62"/>
        <end position="74"/>
    </location>
</feature>
<dbReference type="EMBL" id="JAIZPD010000006">
    <property type="protein sequence ID" value="KAH0962418.1"/>
    <property type="molecule type" value="Genomic_DNA"/>
</dbReference>
<gene>
    <name evidence="2" type="ORF">HRG_06520</name>
</gene>
<proteinExistence type="predicted"/>
<dbReference type="GeneID" id="68355649"/>
<sequence>MQGTDPQPAGQTDRHVAPINMGGGLLIPGGNITRPAAASTTPAPAPTTPHRLTGRAQDPQSAEEKERMKLEKLQRRAKALQNRKPSIFHTPKRNTAP</sequence>
<evidence type="ECO:0000256" key="1">
    <source>
        <dbReference type="SAM" id="MobiDB-lite"/>
    </source>
</evidence>
<feature type="region of interest" description="Disordered" evidence="1">
    <location>
        <begin position="1"/>
        <end position="97"/>
    </location>
</feature>
<dbReference type="RefSeq" id="XP_044719931.1">
    <property type="nucleotide sequence ID" value="XM_044864991.1"/>
</dbReference>
<dbReference type="Proteomes" id="UP000824596">
    <property type="component" value="Unassembled WGS sequence"/>
</dbReference>
<feature type="compositionally biased region" description="Low complexity" evidence="1">
    <location>
        <begin position="33"/>
        <end position="42"/>
    </location>
</feature>
<evidence type="ECO:0000313" key="2">
    <source>
        <dbReference type="EMBL" id="KAH0962418.1"/>
    </source>
</evidence>
<evidence type="ECO:0000313" key="3">
    <source>
        <dbReference type="Proteomes" id="UP000824596"/>
    </source>
</evidence>
<protein>
    <submittedName>
        <fullName evidence="2">Uncharacterized protein</fullName>
    </submittedName>
</protein>
<organism evidence="2 3">
    <name type="scientific">Hirsutella rhossiliensis</name>
    <dbReference type="NCBI Taxonomy" id="111463"/>
    <lineage>
        <taxon>Eukaryota</taxon>
        <taxon>Fungi</taxon>
        <taxon>Dikarya</taxon>
        <taxon>Ascomycota</taxon>
        <taxon>Pezizomycotina</taxon>
        <taxon>Sordariomycetes</taxon>
        <taxon>Hypocreomycetidae</taxon>
        <taxon>Hypocreales</taxon>
        <taxon>Ophiocordycipitaceae</taxon>
        <taxon>Hirsutella</taxon>
    </lineage>
</organism>